<name>A0A220MKU7_9BACL</name>
<sequence length="138" mass="15567">MFGFGKKAKKPDGIDVLIIKTEEAKNRNFYQVAFPSVVANDILSMLQKLEKSKMNKQEFLGEIGGFRIVTHLEALTGFDILDDADTEAHPVQIQDFANILLRRLEALEESGKFDENEDLAFIMGELTMLRDGSFVPQN</sequence>
<evidence type="ECO:0000313" key="2">
    <source>
        <dbReference type="Proteomes" id="UP000197781"/>
    </source>
</evidence>
<protein>
    <submittedName>
        <fullName evidence="1">Uncharacterized protein</fullName>
    </submittedName>
</protein>
<dbReference type="KEGG" id="bfm:BP422_20320"/>
<evidence type="ECO:0000313" key="1">
    <source>
        <dbReference type="EMBL" id="ASJ55687.1"/>
    </source>
</evidence>
<dbReference type="EMBL" id="CP018145">
    <property type="protein sequence ID" value="ASJ55687.1"/>
    <property type="molecule type" value="Genomic_DNA"/>
</dbReference>
<organism evidence="1 2">
    <name type="scientific">Brevibacillus formosus</name>
    <dbReference type="NCBI Taxonomy" id="54913"/>
    <lineage>
        <taxon>Bacteria</taxon>
        <taxon>Bacillati</taxon>
        <taxon>Bacillota</taxon>
        <taxon>Bacilli</taxon>
        <taxon>Bacillales</taxon>
        <taxon>Paenibacillaceae</taxon>
        <taxon>Brevibacillus</taxon>
    </lineage>
</organism>
<dbReference type="AlphaFoldDB" id="A0A220MKU7"/>
<reference evidence="1 2" key="1">
    <citation type="submission" date="2016-11" db="EMBL/GenBank/DDBJ databases">
        <authorList>
            <person name="Jaros S."/>
            <person name="Januszkiewicz K."/>
            <person name="Wedrychowicz H."/>
        </authorList>
    </citation>
    <scope>NUCLEOTIDE SEQUENCE [LARGE SCALE GENOMIC DNA]</scope>
    <source>
        <strain evidence="1 2">NF2</strain>
    </source>
</reference>
<gene>
    <name evidence="1" type="ORF">BP422_20320</name>
</gene>
<accession>A0A220MKU7</accession>
<dbReference type="RefSeq" id="WP_088909323.1">
    <property type="nucleotide sequence ID" value="NZ_CP018145.1"/>
</dbReference>
<dbReference type="Proteomes" id="UP000197781">
    <property type="component" value="Chromosome"/>
</dbReference>
<proteinExistence type="predicted"/>